<accession>A0A5N5TFV5</accession>
<keyword evidence="3 6" id="KW-0143">Chaperone</keyword>
<dbReference type="InterPro" id="IPR011032">
    <property type="entry name" value="GroES-like_sf"/>
</dbReference>
<dbReference type="OrthoDB" id="184876at2759"/>
<dbReference type="PRINTS" id="PR00297">
    <property type="entry name" value="CHAPERONIN10"/>
</dbReference>
<dbReference type="HAMAP" id="MF_00580">
    <property type="entry name" value="CH10"/>
    <property type="match status" value="1"/>
</dbReference>
<evidence type="ECO:0000256" key="1">
    <source>
        <dbReference type="ARBA" id="ARBA00006975"/>
    </source>
</evidence>
<keyword evidence="7" id="KW-0812">Transmembrane</keyword>
<comment type="similarity">
    <text evidence="1 6">Belongs to the GroES chaperonin family.</text>
</comment>
<keyword evidence="7" id="KW-1133">Transmembrane helix</keyword>
<dbReference type="GO" id="GO:0005524">
    <property type="term" value="F:ATP binding"/>
    <property type="evidence" value="ECO:0007669"/>
    <property type="project" value="InterPro"/>
</dbReference>
<comment type="caution">
    <text evidence="8">The sequence shown here is derived from an EMBL/GenBank/DDBJ whole genome shotgun (WGS) entry which is preliminary data.</text>
</comment>
<dbReference type="EMBL" id="SEYY01001861">
    <property type="protein sequence ID" value="KAB7505069.1"/>
    <property type="molecule type" value="Genomic_DNA"/>
</dbReference>
<dbReference type="Gene3D" id="2.30.33.40">
    <property type="entry name" value="GroES chaperonin"/>
    <property type="match status" value="1"/>
</dbReference>
<evidence type="ECO:0000256" key="5">
    <source>
        <dbReference type="ARBA" id="ARBA00031971"/>
    </source>
</evidence>
<dbReference type="GO" id="GO:0044183">
    <property type="term" value="F:protein folding chaperone"/>
    <property type="evidence" value="ECO:0007669"/>
    <property type="project" value="InterPro"/>
</dbReference>
<dbReference type="SMART" id="SM00883">
    <property type="entry name" value="Cpn10"/>
    <property type="match status" value="1"/>
</dbReference>
<proteinExistence type="inferred from homology"/>
<evidence type="ECO:0000256" key="6">
    <source>
        <dbReference type="RuleBase" id="RU003479"/>
    </source>
</evidence>
<evidence type="ECO:0000256" key="7">
    <source>
        <dbReference type="SAM" id="Phobius"/>
    </source>
</evidence>
<dbReference type="GO" id="GO:0051082">
    <property type="term" value="F:unfolded protein binding"/>
    <property type="evidence" value="ECO:0007669"/>
    <property type="project" value="TreeGrafter"/>
</dbReference>
<dbReference type="CDD" id="cd00320">
    <property type="entry name" value="cpn10"/>
    <property type="match status" value="1"/>
</dbReference>
<keyword evidence="7" id="KW-0472">Membrane</keyword>
<organism evidence="8 9">
    <name type="scientific">Armadillidium nasatum</name>
    <dbReference type="NCBI Taxonomy" id="96803"/>
    <lineage>
        <taxon>Eukaryota</taxon>
        <taxon>Metazoa</taxon>
        <taxon>Ecdysozoa</taxon>
        <taxon>Arthropoda</taxon>
        <taxon>Crustacea</taxon>
        <taxon>Multicrustacea</taxon>
        <taxon>Malacostraca</taxon>
        <taxon>Eumalacostraca</taxon>
        <taxon>Peracarida</taxon>
        <taxon>Isopoda</taxon>
        <taxon>Oniscidea</taxon>
        <taxon>Crinocheta</taxon>
        <taxon>Armadillidiidae</taxon>
        <taxon>Armadillidium</taxon>
    </lineage>
</organism>
<dbReference type="InterPro" id="IPR037124">
    <property type="entry name" value="Chaperonin_GroES_sf"/>
</dbReference>
<gene>
    <name evidence="8" type="primary">hspe1_1</name>
    <name evidence="8" type="ORF">Anas_04147</name>
</gene>
<reference evidence="8 9" key="1">
    <citation type="journal article" date="2019" name="PLoS Biol.">
        <title>Sex chromosomes control vertical transmission of feminizing Wolbachia symbionts in an isopod.</title>
        <authorList>
            <person name="Becking T."/>
            <person name="Chebbi M.A."/>
            <person name="Giraud I."/>
            <person name="Moumen B."/>
            <person name="Laverre T."/>
            <person name="Caubet Y."/>
            <person name="Peccoud J."/>
            <person name="Gilbert C."/>
            <person name="Cordaux R."/>
        </authorList>
    </citation>
    <scope>NUCLEOTIDE SEQUENCE [LARGE SCALE GENOMIC DNA]</scope>
    <source>
        <strain evidence="8">ANa2</strain>
        <tissue evidence="8">Whole body excluding digestive tract and cuticle</tissue>
    </source>
</reference>
<dbReference type="AlphaFoldDB" id="A0A5N5TFV5"/>
<dbReference type="PANTHER" id="PTHR10772">
    <property type="entry name" value="10 KDA HEAT SHOCK PROTEIN"/>
    <property type="match status" value="1"/>
</dbReference>
<sequence>MYRSTRHYQSRSLTRFLLSFFAWNFSDLSPALLGLNLYKASALKRIIPLFDRVLIQKAEAVTKTKAGIIIPESSQAKVLTGKVLAVGEGSRTESGSIIPVSVKVGEEVVLPEYGGTKLTIDDKDYFLFRDTDILAKYKPE</sequence>
<evidence type="ECO:0000256" key="4">
    <source>
        <dbReference type="ARBA" id="ARBA00029976"/>
    </source>
</evidence>
<dbReference type="Pfam" id="PF00166">
    <property type="entry name" value="Cpn10"/>
    <property type="match status" value="1"/>
</dbReference>
<evidence type="ECO:0000313" key="8">
    <source>
        <dbReference type="EMBL" id="KAB7505069.1"/>
    </source>
</evidence>
<dbReference type="GO" id="GO:0046872">
    <property type="term" value="F:metal ion binding"/>
    <property type="evidence" value="ECO:0007669"/>
    <property type="project" value="TreeGrafter"/>
</dbReference>
<evidence type="ECO:0000256" key="2">
    <source>
        <dbReference type="ARBA" id="ARBA00018842"/>
    </source>
</evidence>
<evidence type="ECO:0000256" key="3">
    <source>
        <dbReference type="ARBA" id="ARBA00023186"/>
    </source>
</evidence>
<dbReference type="Proteomes" id="UP000326759">
    <property type="component" value="Unassembled WGS sequence"/>
</dbReference>
<dbReference type="PANTHER" id="PTHR10772:SF0">
    <property type="entry name" value="10 KDA HEAT SHOCK PROTEIN, MITOCHONDRIAL"/>
    <property type="match status" value="1"/>
</dbReference>
<protein>
    <recommendedName>
        <fullName evidence="2">10 kDa heat shock protein, mitochondrial</fullName>
    </recommendedName>
    <alternativeName>
        <fullName evidence="4">10 kDa chaperonin</fullName>
    </alternativeName>
    <alternativeName>
        <fullName evidence="5">Chaperonin 10</fullName>
    </alternativeName>
</protein>
<feature type="transmembrane region" description="Helical" evidence="7">
    <location>
        <begin position="20"/>
        <end position="38"/>
    </location>
</feature>
<name>A0A5N5TFV5_9CRUS</name>
<dbReference type="FunFam" id="2.30.33.40:FF:000002">
    <property type="entry name" value="10 kDa chaperonin, mitochondrial"/>
    <property type="match status" value="1"/>
</dbReference>
<dbReference type="SUPFAM" id="SSF50129">
    <property type="entry name" value="GroES-like"/>
    <property type="match status" value="1"/>
</dbReference>
<dbReference type="InterPro" id="IPR020818">
    <property type="entry name" value="Chaperonin_GroES"/>
</dbReference>
<dbReference type="GO" id="GO:0051087">
    <property type="term" value="F:protein-folding chaperone binding"/>
    <property type="evidence" value="ECO:0007669"/>
    <property type="project" value="TreeGrafter"/>
</dbReference>
<keyword evidence="8" id="KW-0346">Stress response</keyword>
<keyword evidence="9" id="KW-1185">Reference proteome</keyword>
<dbReference type="GO" id="GO:0005759">
    <property type="term" value="C:mitochondrial matrix"/>
    <property type="evidence" value="ECO:0007669"/>
    <property type="project" value="TreeGrafter"/>
</dbReference>
<evidence type="ECO:0000313" key="9">
    <source>
        <dbReference type="Proteomes" id="UP000326759"/>
    </source>
</evidence>